<proteinExistence type="predicted"/>
<dbReference type="WormBase" id="CBG06618">
    <property type="protein sequence ID" value="CBP01701"/>
    <property type="gene ID" value="WBGene00028867"/>
    <property type="gene designation" value="Cbr-irg-3"/>
</dbReference>
<organism evidence="2 3">
    <name type="scientific">Caenorhabditis briggsae</name>
    <dbReference type="NCBI Taxonomy" id="6238"/>
    <lineage>
        <taxon>Eukaryota</taxon>
        <taxon>Metazoa</taxon>
        <taxon>Ecdysozoa</taxon>
        <taxon>Nematoda</taxon>
        <taxon>Chromadorea</taxon>
        <taxon>Rhabditida</taxon>
        <taxon>Rhabditina</taxon>
        <taxon>Rhabditomorpha</taxon>
        <taxon>Rhabditoidea</taxon>
        <taxon>Rhabditidae</taxon>
        <taxon>Peloderinae</taxon>
        <taxon>Caenorhabditis</taxon>
    </lineage>
</organism>
<evidence type="ECO:0000313" key="3">
    <source>
        <dbReference type="Proteomes" id="UP000008549"/>
    </source>
</evidence>
<dbReference type="Proteomes" id="UP000008549">
    <property type="component" value="Unassembled WGS sequence"/>
</dbReference>
<dbReference type="AlphaFoldDB" id="A8X2P0"/>
<feature type="signal peptide" evidence="1">
    <location>
        <begin position="1"/>
        <end position="21"/>
    </location>
</feature>
<dbReference type="EMBL" id="HE601320">
    <property type="protein sequence ID" value="CAP26900.2"/>
    <property type="molecule type" value="Genomic_DNA"/>
</dbReference>
<evidence type="ECO:0000256" key="1">
    <source>
        <dbReference type="SAM" id="SignalP"/>
    </source>
</evidence>
<dbReference type="InParanoid" id="A8X2P0"/>
<evidence type="ECO:0000313" key="2">
    <source>
        <dbReference type="EMBL" id="CAP26900.2"/>
    </source>
</evidence>
<name>A8X2P0_CAEBR</name>
<dbReference type="OMA" id="YWIDLAV"/>
<evidence type="ECO:0000313" key="4">
    <source>
        <dbReference type="WormBase" id="CBG06618"/>
    </source>
</evidence>
<keyword evidence="3" id="KW-1185">Reference proteome</keyword>
<dbReference type="PANTHER" id="PTHR35014:SF1">
    <property type="entry name" value="INFECTION RESPONSE PROTEIN"/>
    <property type="match status" value="1"/>
</dbReference>
<keyword evidence="1" id="KW-0732">Signal</keyword>
<dbReference type="FunCoup" id="A8X2P0">
    <property type="interactions" value="463"/>
</dbReference>
<dbReference type="eggNOG" id="ENOG502TGEU">
    <property type="taxonomic scope" value="Eukaryota"/>
</dbReference>
<dbReference type="HOGENOM" id="CLU_1257080_0_0_1"/>
<dbReference type="PANTHER" id="PTHR35014">
    <property type="entry name" value="INFECTION RESPONSE PROTEIN-RELATED"/>
    <property type="match status" value="1"/>
</dbReference>
<protein>
    <submittedName>
        <fullName evidence="2">Protein CBR-IRG-3</fullName>
    </submittedName>
</protein>
<sequence length="227" mass="25032">MTKFILSSILLVALASSEVSGQFTDSCTSDVYAKIKQCYVTYMAGYNLTMTDTIPEYWAFHFARRDLLDADGLHIQPYVCQLGNSLSDCLAPYSCMGPNAYMNMNAANTTEATDYWIDLAVTQYQCGAGYNCKYYALTMTEFYCMAFCRDRYQPNIDQCDAQAVIDIGNGMDPCAAQQKDFNCQAAIYRNCCDFNAGVYICNVDLAGSKAVNPACVNAGLVTCPAPR</sequence>
<gene>
    <name evidence="4" type="primary">irg-3</name>
    <name evidence="2" type="synonym">Cbr-irg-3</name>
    <name evidence="4" type="ORF">CBG06618</name>
    <name evidence="2" type="ORF">CBG_06618</name>
</gene>
<reference evidence="2 3" key="2">
    <citation type="journal article" date="2011" name="PLoS Genet.">
        <title>Caenorhabditis briggsae recombinant inbred line genotypes reveal inter-strain incompatibility and the evolution of recombination.</title>
        <authorList>
            <person name="Ross J.A."/>
            <person name="Koboldt D.C."/>
            <person name="Staisch J.E."/>
            <person name="Chamberlin H.M."/>
            <person name="Gupta B.P."/>
            <person name="Miller R.D."/>
            <person name="Baird S.E."/>
            <person name="Haag E.S."/>
        </authorList>
    </citation>
    <scope>NUCLEOTIDE SEQUENCE [LARGE SCALE GENOMIC DNA]</scope>
    <source>
        <strain evidence="2 3">AF16</strain>
    </source>
</reference>
<feature type="chain" id="PRO_5002732474" evidence="1">
    <location>
        <begin position="22"/>
        <end position="227"/>
    </location>
</feature>
<dbReference type="STRING" id="6238.A8X2P0"/>
<reference evidence="2 3" key="1">
    <citation type="journal article" date="2003" name="PLoS Biol.">
        <title>The genome sequence of Caenorhabditis briggsae: a platform for comparative genomics.</title>
        <authorList>
            <person name="Stein L.D."/>
            <person name="Bao Z."/>
            <person name="Blasiar D."/>
            <person name="Blumenthal T."/>
            <person name="Brent M.R."/>
            <person name="Chen N."/>
            <person name="Chinwalla A."/>
            <person name="Clarke L."/>
            <person name="Clee C."/>
            <person name="Coghlan A."/>
            <person name="Coulson A."/>
            <person name="D'Eustachio P."/>
            <person name="Fitch D.H."/>
            <person name="Fulton L.A."/>
            <person name="Fulton R.E."/>
            <person name="Griffiths-Jones S."/>
            <person name="Harris T.W."/>
            <person name="Hillier L.W."/>
            <person name="Kamath R."/>
            <person name="Kuwabara P.E."/>
            <person name="Mardis E.R."/>
            <person name="Marra M.A."/>
            <person name="Miner T.L."/>
            <person name="Minx P."/>
            <person name="Mullikin J.C."/>
            <person name="Plumb R.W."/>
            <person name="Rogers J."/>
            <person name="Schein J.E."/>
            <person name="Sohrmann M."/>
            <person name="Spieth J."/>
            <person name="Stajich J.E."/>
            <person name="Wei C."/>
            <person name="Willey D."/>
            <person name="Wilson R.K."/>
            <person name="Durbin R."/>
            <person name="Waterston R.H."/>
        </authorList>
    </citation>
    <scope>NUCLEOTIDE SEQUENCE [LARGE SCALE GENOMIC DNA]</scope>
    <source>
        <strain evidence="2 3">AF16</strain>
    </source>
</reference>
<accession>A8X2P0</accession>